<dbReference type="InterPro" id="IPR033690">
    <property type="entry name" value="Adenylat_kinase_CS"/>
</dbReference>
<keyword evidence="4 8" id="KW-0547">Nucleotide-binding</keyword>
<dbReference type="GO" id="GO:0005524">
    <property type="term" value="F:ATP binding"/>
    <property type="evidence" value="ECO:0007669"/>
    <property type="project" value="UniProtKB-UniRule"/>
</dbReference>
<keyword evidence="1 8" id="KW-0808">Transferase</keyword>
<dbReference type="GO" id="GO:0005737">
    <property type="term" value="C:cytoplasm"/>
    <property type="evidence" value="ECO:0007669"/>
    <property type="project" value="UniProtKB-SubCell"/>
</dbReference>
<feature type="region of interest" description="NMP" evidence="8">
    <location>
        <begin position="30"/>
        <end position="59"/>
    </location>
</feature>
<keyword evidence="6 8" id="KW-0862">Zinc</keyword>
<dbReference type="HAMAP" id="MF_00235">
    <property type="entry name" value="Adenylate_kinase_Adk"/>
    <property type="match status" value="1"/>
</dbReference>
<comment type="catalytic activity">
    <reaction evidence="8">
        <text>AMP + ATP = 2 ADP</text>
        <dbReference type="Rhea" id="RHEA:12973"/>
        <dbReference type="ChEBI" id="CHEBI:30616"/>
        <dbReference type="ChEBI" id="CHEBI:456215"/>
        <dbReference type="ChEBI" id="CHEBI:456216"/>
        <dbReference type="EC" id="2.7.4.3"/>
    </reaction>
</comment>
<feature type="binding site" evidence="8">
    <location>
        <position position="130"/>
    </location>
    <ligand>
        <name>Zn(2+)</name>
        <dbReference type="ChEBI" id="CHEBI:29105"/>
        <note>structural</note>
    </ligand>
</feature>
<evidence type="ECO:0000256" key="6">
    <source>
        <dbReference type="ARBA" id="ARBA00022833"/>
    </source>
</evidence>
<feature type="binding site" evidence="8">
    <location>
        <position position="160"/>
    </location>
    <ligand>
        <name>AMP</name>
        <dbReference type="ChEBI" id="CHEBI:456215"/>
    </ligand>
</feature>
<dbReference type="NCBIfam" id="NF001381">
    <property type="entry name" value="PRK00279.1-3"/>
    <property type="match status" value="1"/>
</dbReference>
<dbReference type="PANTHER" id="PTHR23359">
    <property type="entry name" value="NUCLEOTIDE KINASE"/>
    <property type="match status" value="1"/>
</dbReference>
<feature type="binding site" evidence="8">
    <location>
        <begin position="10"/>
        <end position="15"/>
    </location>
    <ligand>
        <name>ATP</name>
        <dbReference type="ChEBI" id="CHEBI:30616"/>
    </ligand>
</feature>
<evidence type="ECO:0000313" key="9">
    <source>
        <dbReference type="EMBL" id="SDG16197.1"/>
    </source>
</evidence>
<evidence type="ECO:0000256" key="5">
    <source>
        <dbReference type="ARBA" id="ARBA00022777"/>
    </source>
</evidence>
<dbReference type="Pfam" id="PF00406">
    <property type="entry name" value="ADK"/>
    <property type="match status" value="1"/>
</dbReference>
<dbReference type="RefSeq" id="WP_003870251.1">
    <property type="nucleotide sequence ID" value="NZ_FNBS01000047.1"/>
</dbReference>
<comment type="subcellular location">
    <subcellularLocation>
        <location evidence="8">Cytoplasm</location>
    </subcellularLocation>
</comment>
<comment type="pathway">
    <text evidence="8">Purine metabolism; AMP biosynthesis via salvage pathway; AMP from ADP: step 1/1.</text>
</comment>
<gene>
    <name evidence="8" type="primary">adk</name>
    <name evidence="9" type="ORF">SAMN04244560_01887</name>
</gene>
<dbReference type="CDD" id="cd01428">
    <property type="entry name" value="ADK"/>
    <property type="match status" value="1"/>
</dbReference>
<dbReference type="UniPathway" id="UPA00588">
    <property type="reaction ID" value="UER00649"/>
</dbReference>
<dbReference type="NCBIfam" id="TIGR01351">
    <property type="entry name" value="adk"/>
    <property type="match status" value="1"/>
</dbReference>
<evidence type="ECO:0000256" key="4">
    <source>
        <dbReference type="ARBA" id="ARBA00022741"/>
    </source>
</evidence>
<dbReference type="Pfam" id="PF05191">
    <property type="entry name" value="ADK_lid"/>
    <property type="match status" value="1"/>
</dbReference>
<keyword evidence="3 8" id="KW-0545">Nucleotide biosynthesis</keyword>
<feature type="binding site" evidence="8">
    <location>
        <position position="31"/>
    </location>
    <ligand>
        <name>AMP</name>
        <dbReference type="ChEBI" id="CHEBI:456215"/>
    </ligand>
</feature>
<dbReference type="GO" id="GO:0044209">
    <property type="term" value="P:AMP salvage"/>
    <property type="evidence" value="ECO:0007669"/>
    <property type="project" value="UniProtKB-UniRule"/>
</dbReference>
<dbReference type="NCBIfam" id="NF011100">
    <property type="entry name" value="PRK14527.1"/>
    <property type="match status" value="1"/>
</dbReference>
<comment type="domain">
    <text evidence="8">Consists of three domains, a large central CORE domain and two small peripheral domains, NMPbind and LID, which undergo movements during catalysis. The LID domain closes over the site of phosphoryl transfer upon ATP binding. Assembling and dissambling the active center during each catalytic cycle provides an effective means to prevent ATP hydrolysis. Some bacteria have evolved a zinc-coordinating structure that stabilizes the LID domain.</text>
</comment>
<dbReference type="InterPro" id="IPR007862">
    <property type="entry name" value="Adenylate_kinase_lid-dom"/>
</dbReference>
<feature type="binding site" evidence="8">
    <location>
        <position position="127"/>
    </location>
    <ligand>
        <name>ATP</name>
        <dbReference type="ChEBI" id="CHEBI:30616"/>
    </ligand>
</feature>
<accession>A0A1I2BJR6</accession>
<dbReference type="NCBIfam" id="NF001380">
    <property type="entry name" value="PRK00279.1-2"/>
    <property type="match status" value="1"/>
</dbReference>
<feature type="binding site" evidence="8">
    <location>
        <begin position="57"/>
        <end position="59"/>
    </location>
    <ligand>
        <name>AMP</name>
        <dbReference type="ChEBI" id="CHEBI:456215"/>
    </ligand>
</feature>
<comment type="similarity">
    <text evidence="8">Belongs to the adenylate kinase family.</text>
</comment>
<keyword evidence="5 8" id="KW-0418">Kinase</keyword>
<dbReference type="Gene3D" id="3.40.50.300">
    <property type="entry name" value="P-loop containing nucleotide triphosphate hydrolases"/>
    <property type="match status" value="1"/>
</dbReference>
<feature type="binding site" evidence="8">
    <location>
        <position position="150"/>
    </location>
    <ligand>
        <name>Zn(2+)</name>
        <dbReference type="ChEBI" id="CHEBI:29105"/>
        <note>structural</note>
    </ligand>
</feature>
<evidence type="ECO:0000256" key="2">
    <source>
        <dbReference type="ARBA" id="ARBA00022723"/>
    </source>
</evidence>
<dbReference type="FunFam" id="3.40.50.300:FF:000106">
    <property type="entry name" value="Adenylate kinase mitochondrial"/>
    <property type="match status" value="1"/>
</dbReference>
<dbReference type="EC" id="2.7.4.3" evidence="8"/>
<dbReference type="SUPFAM" id="SSF52540">
    <property type="entry name" value="P-loop containing nucleoside triphosphate hydrolases"/>
    <property type="match status" value="1"/>
</dbReference>
<feature type="binding site" evidence="8">
    <location>
        <position position="199"/>
    </location>
    <ligand>
        <name>ATP</name>
        <dbReference type="ChEBI" id="CHEBI:30616"/>
    </ligand>
</feature>
<feature type="region of interest" description="LID" evidence="8">
    <location>
        <begin position="126"/>
        <end position="163"/>
    </location>
</feature>
<evidence type="ECO:0000256" key="1">
    <source>
        <dbReference type="ARBA" id="ARBA00022679"/>
    </source>
</evidence>
<evidence type="ECO:0000256" key="8">
    <source>
        <dbReference type="HAMAP-Rule" id="MF_00235"/>
    </source>
</evidence>
<dbReference type="GO" id="GO:0008270">
    <property type="term" value="F:zinc ion binding"/>
    <property type="evidence" value="ECO:0007669"/>
    <property type="project" value="UniProtKB-UniRule"/>
</dbReference>
<feature type="binding site" evidence="8">
    <location>
        <position position="153"/>
    </location>
    <ligand>
        <name>Zn(2+)</name>
        <dbReference type="ChEBI" id="CHEBI:29105"/>
        <note>structural</note>
    </ligand>
</feature>
<comment type="subunit">
    <text evidence="8">Monomer.</text>
</comment>
<feature type="binding site" evidence="8">
    <location>
        <position position="92"/>
    </location>
    <ligand>
        <name>AMP</name>
        <dbReference type="ChEBI" id="CHEBI:456215"/>
    </ligand>
</feature>
<name>A0A1I2BJR6_THETY</name>
<feature type="binding site" evidence="8">
    <location>
        <position position="133"/>
    </location>
    <ligand>
        <name>Zn(2+)</name>
        <dbReference type="ChEBI" id="CHEBI:29105"/>
        <note>structural</note>
    </ligand>
</feature>
<reference evidence="9 10" key="1">
    <citation type="submission" date="2016-10" db="EMBL/GenBank/DDBJ databases">
        <authorList>
            <person name="de Groot N.N."/>
        </authorList>
    </citation>
    <scope>NUCLEOTIDE SEQUENCE [LARGE SCALE GENOMIC DNA]</scope>
    <source>
        <strain evidence="9 10">DSM 569</strain>
    </source>
</reference>
<dbReference type="PRINTS" id="PR00094">
    <property type="entry name" value="ADENYLTKNASE"/>
</dbReference>
<dbReference type="EMBL" id="FNBS01000047">
    <property type="protein sequence ID" value="SDG16197.1"/>
    <property type="molecule type" value="Genomic_DNA"/>
</dbReference>
<dbReference type="AlphaFoldDB" id="A0A1I2BJR6"/>
<dbReference type="InterPro" id="IPR006259">
    <property type="entry name" value="Adenyl_kin_sub"/>
</dbReference>
<feature type="binding site" evidence="8">
    <location>
        <position position="171"/>
    </location>
    <ligand>
        <name>AMP</name>
        <dbReference type="ChEBI" id="CHEBI:456215"/>
    </ligand>
</feature>
<keyword evidence="2 8" id="KW-0479">Metal-binding</keyword>
<dbReference type="InterPro" id="IPR000850">
    <property type="entry name" value="Adenylat/UMP-CMP_kin"/>
</dbReference>
<dbReference type="InterPro" id="IPR027417">
    <property type="entry name" value="P-loop_NTPase"/>
</dbReference>
<dbReference type="Proteomes" id="UP000183404">
    <property type="component" value="Unassembled WGS sequence"/>
</dbReference>
<evidence type="ECO:0000313" key="10">
    <source>
        <dbReference type="Proteomes" id="UP000183404"/>
    </source>
</evidence>
<feature type="binding site" evidence="8">
    <location>
        <begin position="136"/>
        <end position="137"/>
    </location>
    <ligand>
        <name>ATP</name>
        <dbReference type="ChEBI" id="CHEBI:30616"/>
    </ligand>
</feature>
<feature type="binding site" evidence="8">
    <location>
        <begin position="85"/>
        <end position="88"/>
    </location>
    <ligand>
        <name>AMP</name>
        <dbReference type="ChEBI" id="CHEBI:456215"/>
    </ligand>
</feature>
<organism evidence="9 10">
    <name type="scientific">Thermoanaerobacter thermohydrosulfuricus</name>
    <name type="common">Clostridium thermohydrosulfuricum</name>
    <dbReference type="NCBI Taxonomy" id="1516"/>
    <lineage>
        <taxon>Bacteria</taxon>
        <taxon>Bacillati</taxon>
        <taxon>Bacillota</taxon>
        <taxon>Clostridia</taxon>
        <taxon>Thermoanaerobacterales</taxon>
        <taxon>Thermoanaerobacteraceae</taxon>
        <taxon>Thermoanaerobacter</taxon>
    </lineage>
</organism>
<evidence type="ECO:0000256" key="3">
    <source>
        <dbReference type="ARBA" id="ARBA00022727"/>
    </source>
</evidence>
<dbReference type="PROSITE" id="PS00113">
    <property type="entry name" value="ADENYLATE_KINASE"/>
    <property type="match status" value="1"/>
</dbReference>
<sequence>MRVILLGPPGAGKGTQAVKIAKEFDIPHISTGDIFRQNLRDNTDLGKLAKEYMDKGLLVPDEVTNKIVEDRLEKDDCQKGFLLDGYPRNVTQAEELDRFLQQKGTYLDCVLNIEVEEDALIERITGRRVCPNCGATYHIKTSPPAVDNVCDKCSTKLIQRSDDKLESVVKRLEVYESQTKPLIEYYTKKNILVNIDGNKSVEEVFEDIKKALGDRGK</sequence>
<keyword evidence="7 8" id="KW-0067">ATP-binding</keyword>
<dbReference type="GO" id="GO:0004017">
    <property type="term" value="F:AMP kinase activity"/>
    <property type="evidence" value="ECO:0007669"/>
    <property type="project" value="UniProtKB-UniRule"/>
</dbReference>
<feature type="binding site" evidence="8">
    <location>
        <position position="36"/>
    </location>
    <ligand>
        <name>AMP</name>
        <dbReference type="ChEBI" id="CHEBI:456215"/>
    </ligand>
</feature>
<protein>
    <recommendedName>
        <fullName evidence="8">Adenylate kinase</fullName>
        <shortName evidence="8">AK</shortName>
        <ecNumber evidence="8">2.7.4.3</ecNumber>
    </recommendedName>
    <alternativeName>
        <fullName evidence="8">ATP-AMP transphosphorylase</fullName>
    </alternativeName>
    <alternativeName>
        <fullName evidence="8">ATP:AMP phosphotransferase</fullName>
    </alternativeName>
    <alternativeName>
        <fullName evidence="8">Adenylate monophosphate kinase</fullName>
    </alternativeName>
</protein>
<dbReference type="InterPro" id="IPR008144">
    <property type="entry name" value="Guanylate_kin-like_dom"/>
</dbReference>
<proteinExistence type="inferred from homology"/>
<keyword evidence="8" id="KW-0963">Cytoplasm</keyword>
<dbReference type="PROSITE" id="PS50052">
    <property type="entry name" value="GUANYLATE_KINASE_2"/>
    <property type="match status" value="1"/>
</dbReference>
<evidence type="ECO:0000256" key="7">
    <source>
        <dbReference type="ARBA" id="ARBA00022840"/>
    </source>
</evidence>
<comment type="function">
    <text evidence="8">Catalyzes the reversible transfer of the terminal phosphate group between ATP and AMP. Plays an important role in cellular energy homeostasis and in adenine nucleotide metabolism.</text>
</comment>